<keyword evidence="2" id="KW-1185">Reference proteome</keyword>
<dbReference type="AlphaFoldDB" id="A0A7J5TSS6"/>
<reference evidence="1 2" key="1">
    <citation type="submission" date="2019-10" db="EMBL/GenBank/DDBJ databases">
        <title>Rudanella paleaurantiibacter sp. nov., isolated from sludge.</title>
        <authorList>
            <person name="Xu S.Q."/>
        </authorList>
    </citation>
    <scope>NUCLEOTIDE SEQUENCE [LARGE SCALE GENOMIC DNA]</scope>
    <source>
        <strain evidence="1 2">HX-22-17</strain>
    </source>
</reference>
<protein>
    <submittedName>
        <fullName evidence="1">Uncharacterized protein</fullName>
    </submittedName>
</protein>
<gene>
    <name evidence="1" type="ORF">F5984_24470</name>
</gene>
<accession>A0A7J5TSS6</accession>
<organism evidence="1 2">
    <name type="scientific">Rudanella paleaurantiibacter</name>
    <dbReference type="NCBI Taxonomy" id="2614655"/>
    <lineage>
        <taxon>Bacteria</taxon>
        <taxon>Pseudomonadati</taxon>
        <taxon>Bacteroidota</taxon>
        <taxon>Cytophagia</taxon>
        <taxon>Cytophagales</taxon>
        <taxon>Cytophagaceae</taxon>
        <taxon>Rudanella</taxon>
    </lineage>
</organism>
<sequence length="367" mass="42247">MLLIEEGQQSHLPKKYRPVNNLCAVIYDQFTSILTQKHFLEHINVEIAIDPANQQFVEDLQNGSMHALDFMKANGQHIELAEILTKHITLSVLSDFANFMYESLSCAQRGKMTVAYALLRKPLTDELVIFERLLTNPAEFIQLYFHVGNPKGYDPSEPNLNRQQIIQEVFRMANPGPLFVPDLVYGLRYDKHNPAGINGISNQALHIVTNHPAYRTEEAELNFVFSNYHDYRRYWRHYYYFVPYLLIYAAHVVDELVFSWMPGYEHLKAVRAFQRFVGTLFWSKWMQGGGRRTKASQQLLMQAISESLSGICDQCGKDHTIDEADLTLFFNEQLLLCPHCLCNHMASEATIERIMDLVTILHGGAEA</sequence>
<dbReference type="RefSeq" id="WP_019990937.1">
    <property type="nucleotide sequence ID" value="NZ_WELI01000015.1"/>
</dbReference>
<evidence type="ECO:0000313" key="1">
    <source>
        <dbReference type="EMBL" id="KAB7726476.1"/>
    </source>
</evidence>
<name>A0A7J5TSS6_9BACT</name>
<evidence type="ECO:0000313" key="2">
    <source>
        <dbReference type="Proteomes" id="UP000488299"/>
    </source>
</evidence>
<proteinExistence type="predicted"/>
<dbReference type="Proteomes" id="UP000488299">
    <property type="component" value="Unassembled WGS sequence"/>
</dbReference>
<comment type="caution">
    <text evidence="1">The sequence shown here is derived from an EMBL/GenBank/DDBJ whole genome shotgun (WGS) entry which is preliminary data.</text>
</comment>
<dbReference type="EMBL" id="WELI01000015">
    <property type="protein sequence ID" value="KAB7726476.1"/>
    <property type="molecule type" value="Genomic_DNA"/>
</dbReference>